<reference evidence="6" key="2">
    <citation type="submission" date="2009-11" db="EMBL/GenBank/DDBJ databases">
        <title>The Genome Sequence of Allomyces macrogynus strain ATCC 38327.</title>
        <authorList>
            <consortium name="The Broad Institute Genome Sequencing Platform"/>
            <person name="Russ C."/>
            <person name="Cuomo C."/>
            <person name="Shea T."/>
            <person name="Young S.K."/>
            <person name="Zeng Q."/>
            <person name="Koehrsen M."/>
            <person name="Haas B."/>
            <person name="Borodovsky M."/>
            <person name="Guigo R."/>
            <person name="Alvarado L."/>
            <person name="Berlin A."/>
            <person name="Borenstein D."/>
            <person name="Chen Z."/>
            <person name="Engels R."/>
            <person name="Freedman E."/>
            <person name="Gellesch M."/>
            <person name="Goldberg J."/>
            <person name="Griggs A."/>
            <person name="Gujja S."/>
            <person name="Heiman D."/>
            <person name="Hepburn T."/>
            <person name="Howarth C."/>
            <person name="Jen D."/>
            <person name="Larson L."/>
            <person name="Lewis B."/>
            <person name="Mehta T."/>
            <person name="Park D."/>
            <person name="Pearson M."/>
            <person name="Roberts A."/>
            <person name="Saif S."/>
            <person name="Shenoy N."/>
            <person name="Sisk P."/>
            <person name="Stolte C."/>
            <person name="Sykes S."/>
            <person name="Walk T."/>
            <person name="White J."/>
            <person name="Yandava C."/>
            <person name="Burger G."/>
            <person name="Gray M.W."/>
            <person name="Holland P.W.H."/>
            <person name="King N."/>
            <person name="Lang F.B.F."/>
            <person name="Roger A.J."/>
            <person name="Ruiz-Trillo I."/>
            <person name="Lander E."/>
            <person name="Nusbaum C."/>
        </authorList>
    </citation>
    <scope>NUCLEOTIDE SEQUENCE [LARGE SCALE GENOMIC DNA]</scope>
    <source>
        <strain evidence="6">ATCC 38327</strain>
    </source>
</reference>
<accession>A0A0L0SWX9</accession>
<dbReference type="OrthoDB" id="422728at2759"/>
<feature type="domain" description="Ubiquitin fusion degradation protein UFD1 N-terminal subdomain 2" evidence="4">
    <location>
        <begin position="73"/>
        <end position="146"/>
    </location>
</feature>
<evidence type="ECO:0000256" key="2">
    <source>
        <dbReference type="ARBA" id="ARBA00022786"/>
    </source>
</evidence>
<dbReference type="Proteomes" id="UP000054350">
    <property type="component" value="Unassembled WGS sequence"/>
</dbReference>
<dbReference type="GO" id="GO:0036503">
    <property type="term" value="P:ERAD pathway"/>
    <property type="evidence" value="ECO:0007669"/>
    <property type="project" value="TreeGrafter"/>
</dbReference>
<protein>
    <recommendedName>
        <fullName evidence="7">Ubiquitin fusion degradation protein UFD1</fullName>
    </recommendedName>
</protein>
<dbReference type="STRING" id="578462.A0A0L0SWX9"/>
<dbReference type="GO" id="GO:0031593">
    <property type="term" value="F:polyubiquitin modification-dependent protein binding"/>
    <property type="evidence" value="ECO:0007669"/>
    <property type="project" value="TreeGrafter"/>
</dbReference>
<reference evidence="5 6" key="1">
    <citation type="submission" date="2009-11" db="EMBL/GenBank/DDBJ databases">
        <title>Annotation of Allomyces macrogynus ATCC 38327.</title>
        <authorList>
            <consortium name="The Broad Institute Genome Sequencing Platform"/>
            <person name="Russ C."/>
            <person name="Cuomo C."/>
            <person name="Burger G."/>
            <person name="Gray M.W."/>
            <person name="Holland P.W.H."/>
            <person name="King N."/>
            <person name="Lang F.B.F."/>
            <person name="Roger A.J."/>
            <person name="Ruiz-Trillo I."/>
            <person name="Young S.K."/>
            <person name="Zeng Q."/>
            <person name="Gargeya S."/>
            <person name="Fitzgerald M."/>
            <person name="Haas B."/>
            <person name="Abouelleil A."/>
            <person name="Alvarado L."/>
            <person name="Arachchi H.M."/>
            <person name="Berlin A."/>
            <person name="Chapman S.B."/>
            <person name="Gearin G."/>
            <person name="Goldberg J."/>
            <person name="Griggs A."/>
            <person name="Gujja S."/>
            <person name="Hansen M."/>
            <person name="Heiman D."/>
            <person name="Howarth C."/>
            <person name="Larimer J."/>
            <person name="Lui A."/>
            <person name="MacDonald P.J.P."/>
            <person name="McCowen C."/>
            <person name="Montmayeur A."/>
            <person name="Murphy C."/>
            <person name="Neiman D."/>
            <person name="Pearson M."/>
            <person name="Priest M."/>
            <person name="Roberts A."/>
            <person name="Saif S."/>
            <person name="Shea T."/>
            <person name="Sisk P."/>
            <person name="Stolte C."/>
            <person name="Sykes S."/>
            <person name="Wortman J."/>
            <person name="Nusbaum C."/>
            <person name="Birren B."/>
        </authorList>
    </citation>
    <scope>NUCLEOTIDE SEQUENCE [LARGE SCALE GENOMIC DNA]</scope>
    <source>
        <strain evidence="5 6">ATCC 38327</strain>
    </source>
</reference>
<proteinExistence type="inferred from homology"/>
<evidence type="ECO:0000256" key="1">
    <source>
        <dbReference type="ARBA" id="ARBA00006043"/>
    </source>
</evidence>
<evidence type="ECO:0008006" key="7">
    <source>
        <dbReference type="Google" id="ProtNLM"/>
    </source>
</evidence>
<dbReference type="Gene3D" id="2.40.40.50">
    <property type="entry name" value="Ubiquitin fusion degradation protein UFD1, N-terminal domain"/>
    <property type="match status" value="1"/>
</dbReference>
<evidence type="ECO:0000313" key="5">
    <source>
        <dbReference type="EMBL" id="KNE66915.1"/>
    </source>
</evidence>
<dbReference type="InterPro" id="IPR055418">
    <property type="entry name" value="UFD1_N2"/>
</dbReference>
<dbReference type="Pfam" id="PF03152">
    <property type="entry name" value="UFD1_N1"/>
    <property type="match status" value="1"/>
</dbReference>
<organism evidence="5 6">
    <name type="scientific">Allomyces macrogynus (strain ATCC 38327)</name>
    <name type="common">Allomyces javanicus var. macrogynus</name>
    <dbReference type="NCBI Taxonomy" id="578462"/>
    <lineage>
        <taxon>Eukaryota</taxon>
        <taxon>Fungi</taxon>
        <taxon>Fungi incertae sedis</taxon>
        <taxon>Blastocladiomycota</taxon>
        <taxon>Blastocladiomycetes</taxon>
        <taxon>Blastocladiales</taxon>
        <taxon>Blastocladiaceae</taxon>
        <taxon>Allomyces</taxon>
    </lineage>
</organism>
<evidence type="ECO:0000259" key="3">
    <source>
        <dbReference type="Pfam" id="PF03152"/>
    </source>
</evidence>
<keyword evidence="2" id="KW-0833">Ubl conjugation pathway</keyword>
<dbReference type="AlphaFoldDB" id="A0A0L0SWX9"/>
<comment type="similarity">
    <text evidence="1">Belongs to the UFD1 family.</text>
</comment>
<dbReference type="VEuPathDB" id="FungiDB:AMAG_11390"/>
<evidence type="ECO:0000313" key="6">
    <source>
        <dbReference type="Proteomes" id="UP000054350"/>
    </source>
</evidence>
<dbReference type="InterPro" id="IPR055417">
    <property type="entry name" value="UFD1_N1"/>
</dbReference>
<dbReference type="GO" id="GO:0034098">
    <property type="term" value="C:VCP-NPL4-UFD1 AAA ATPase complex"/>
    <property type="evidence" value="ECO:0007669"/>
    <property type="project" value="TreeGrafter"/>
</dbReference>
<dbReference type="InterPro" id="IPR042299">
    <property type="entry name" value="Ufd1-like_Nn"/>
</dbReference>
<dbReference type="eggNOG" id="KOG1816">
    <property type="taxonomic scope" value="Eukaryota"/>
</dbReference>
<dbReference type="EMBL" id="GG745351">
    <property type="protein sequence ID" value="KNE66915.1"/>
    <property type="molecule type" value="Genomic_DNA"/>
</dbReference>
<evidence type="ECO:0000259" key="4">
    <source>
        <dbReference type="Pfam" id="PF24842"/>
    </source>
</evidence>
<dbReference type="PANTHER" id="PTHR12555:SF13">
    <property type="entry name" value="UBIQUITIN RECOGNITION FACTOR IN ER-ASSOCIATED DEGRADATION PROTEIN 1"/>
    <property type="match status" value="1"/>
</dbReference>
<sequence length="151" mass="17012">MPPSALMKLTGLHIENPYFFQLTNEATGKSTHGGVLEFVAEEGRVYVPRWMMASLGASEGQLIRIANKILPRGTFVKIEPQSVDFLEISDPKAVLERAFRNYSTLTIGDIISFEYLGKQRDVKLLEVKPADAVNILDTDLEVDFRAARWLR</sequence>
<name>A0A0L0SWX9_ALLM3</name>
<dbReference type="InterPro" id="IPR004854">
    <property type="entry name" value="Ufd1-like"/>
</dbReference>
<feature type="domain" description="Ubiquitin fusion degradation protein UFD1 N-terminal subdomain 1" evidence="3">
    <location>
        <begin position="1"/>
        <end position="70"/>
    </location>
</feature>
<dbReference type="GO" id="GO:0006511">
    <property type="term" value="P:ubiquitin-dependent protein catabolic process"/>
    <property type="evidence" value="ECO:0007669"/>
    <property type="project" value="InterPro"/>
</dbReference>
<dbReference type="PANTHER" id="PTHR12555">
    <property type="entry name" value="UBIQUITIN FUSION DEGRADATON PROTEIN 1"/>
    <property type="match status" value="1"/>
</dbReference>
<keyword evidence="6" id="KW-1185">Reference proteome</keyword>
<dbReference type="Gene3D" id="3.10.330.10">
    <property type="match status" value="1"/>
</dbReference>
<dbReference type="Pfam" id="PF24842">
    <property type="entry name" value="UFD1_N2"/>
    <property type="match status" value="1"/>
</dbReference>
<gene>
    <name evidence="5" type="ORF">AMAG_11390</name>
</gene>